<dbReference type="EMBL" id="AY458649">
    <property type="protein sequence ID" value="AAR38465.1"/>
    <property type="molecule type" value="Genomic_DNA"/>
</dbReference>
<sequence>MLGFSCIKIYFIFDFWIFYSSYFEAIYIYKDLCIIDGSRRF</sequence>
<organism evidence="1">
    <name type="scientific">uncultured marine bacterium 582</name>
    <dbReference type="NCBI Taxonomy" id="257402"/>
    <lineage>
        <taxon>Bacteria</taxon>
        <taxon>environmental samples</taxon>
    </lineage>
</organism>
<reference evidence="1" key="1">
    <citation type="submission" date="2003-11" db="EMBL/GenBank/DDBJ databases">
        <authorList>
            <person name="Heidelberg J.F."/>
            <person name="Eisen J.A."/>
            <person name="Nelson W.C."/>
            <person name="DeLong E.F."/>
        </authorList>
    </citation>
    <scope>NUCLEOTIDE SEQUENCE</scope>
</reference>
<name>Q6SEV7_9BACT</name>
<reference evidence="1" key="2">
    <citation type="submission" date="2003-12" db="EMBL/GenBank/DDBJ databases">
        <title>Monterey Bay Coastal Ocean Microbial Observatory environmental clone sequencing.</title>
        <authorList>
            <person name="DeLong E.F."/>
        </authorList>
    </citation>
    <scope>NUCLEOTIDE SEQUENCE</scope>
</reference>
<protein>
    <submittedName>
        <fullName evidence="1">Uncharacterized protein</fullName>
    </submittedName>
</protein>
<accession>Q6SEV7</accession>
<gene>
    <name evidence="1" type="ORF">MBMO_EBAC080-L028H02.134</name>
</gene>
<evidence type="ECO:0000313" key="1">
    <source>
        <dbReference type="EMBL" id="AAR38465.1"/>
    </source>
</evidence>
<dbReference type="AlphaFoldDB" id="Q6SEV7"/>
<proteinExistence type="predicted"/>